<evidence type="ECO:0000313" key="2">
    <source>
        <dbReference type="EMBL" id="AIF40098.1"/>
    </source>
</evidence>
<dbReference type="AlphaFoldDB" id="A0A075JJG6"/>
<feature type="region of interest" description="Disordered" evidence="1">
    <location>
        <begin position="112"/>
        <end position="132"/>
    </location>
</feature>
<feature type="compositionally biased region" description="Basic and acidic residues" evidence="1">
    <location>
        <begin position="121"/>
        <end position="132"/>
    </location>
</feature>
<dbReference type="Proteomes" id="UP000027986">
    <property type="component" value="Chromosome"/>
</dbReference>
<reference evidence="2 3" key="1">
    <citation type="submission" date="2014-07" db="EMBL/GenBank/DDBJ databases">
        <title>Genome Sequencing of Dermacoccus nishinomiyaensis.</title>
        <authorList>
            <person name="Hong K.W."/>
            <person name="Chan K.G."/>
        </authorList>
    </citation>
    <scope>NUCLEOTIDE SEQUENCE [LARGE SCALE GENOMIC DNA]</scope>
    <source>
        <strain evidence="2 3">M25</strain>
    </source>
</reference>
<keyword evidence="3" id="KW-1185">Reference proteome</keyword>
<dbReference type="OrthoDB" id="5184773at2"/>
<name>A0A075JJG6_9MICO</name>
<gene>
    <name evidence="2" type="ORF">HX89_03010</name>
</gene>
<dbReference type="eggNOG" id="COG1990">
    <property type="taxonomic scope" value="Bacteria"/>
</dbReference>
<sequence length="222" mass="23918">MQIALRVEKTAPPDELDACAAAAQACVGLLVEAERRAHPVVSSDAAPDTAMLDAIDAWRGIAIRKIVRRCSGKRWSDAQALDGVTARHGSAEARAFTPAPTSPLPPELKKMQVEGTQLPSHPDDGTSDARDPQDVDAMVTVRLSPLVTMTSGKSAAQCAHAAQRAWESMSADERARWAADDHRVRIVRDTEAHWAATPGRVSIIDAGFTELDGQHETTRADW</sequence>
<accession>A0A075JJG6</accession>
<evidence type="ECO:0000256" key="1">
    <source>
        <dbReference type="SAM" id="MobiDB-lite"/>
    </source>
</evidence>
<protein>
    <submittedName>
        <fullName evidence="2">Uncharacterized protein</fullName>
    </submittedName>
</protein>
<dbReference type="EMBL" id="CP008889">
    <property type="protein sequence ID" value="AIF40098.1"/>
    <property type="molecule type" value="Genomic_DNA"/>
</dbReference>
<organism evidence="2 3">
    <name type="scientific">Dermacoccus nishinomiyaensis</name>
    <dbReference type="NCBI Taxonomy" id="1274"/>
    <lineage>
        <taxon>Bacteria</taxon>
        <taxon>Bacillati</taxon>
        <taxon>Actinomycetota</taxon>
        <taxon>Actinomycetes</taxon>
        <taxon>Micrococcales</taxon>
        <taxon>Dermacoccaceae</taxon>
        <taxon>Dermacoccus</taxon>
    </lineage>
</organism>
<proteinExistence type="predicted"/>
<dbReference type="HOGENOM" id="CLU_090594_1_0_11"/>
<dbReference type="KEGG" id="dni:HX89_03010"/>
<evidence type="ECO:0000313" key="3">
    <source>
        <dbReference type="Proteomes" id="UP000027986"/>
    </source>
</evidence>
<dbReference type="InterPro" id="IPR023476">
    <property type="entry name" value="Pep_tRNA_hydro_II_dom_sf"/>
</dbReference>
<dbReference type="SUPFAM" id="SSF102462">
    <property type="entry name" value="Peptidyl-tRNA hydrolase II"/>
    <property type="match status" value="1"/>
</dbReference>